<sequence length="334" mass="35303">MSTPSLLWRLAAALCLTVVALTGVFRLIDQPLGGDTATYTAQFTDANGLHAGDDVRMYGLRVGTIDAVTLDEGLARVRFTLTRDRPLFTNSTLAIRYQDLTGFRYLAVGQPDQPQARRDPGVLIPAAQTIPAFDITTLFNGLQPVLAQLSPGEVNQFATNMLAVIQGEGTGFRPALSAIEKLSHHVTDRQGLISALVGNLGEISRHLGGNSGNAVALLANMTALFVTLTDKLTGLVAFANTIPPVLTPLRDMLDTLGLTGQRDRDLDALLRTAFPSPQQGAEIMSRLPGMLQAATAALPTTGPGADLGCSHGTVEVPAALQVFIAGNRITVCHS</sequence>
<comment type="caution">
    <text evidence="3">The sequence shown here is derived from an EMBL/GenBank/DDBJ whole genome shotgun (WGS) entry which is preliminary data.</text>
</comment>
<organism evidence="3 4">
    <name type="scientific">Nocardia bovistercoris</name>
    <dbReference type="NCBI Taxonomy" id="2785916"/>
    <lineage>
        <taxon>Bacteria</taxon>
        <taxon>Bacillati</taxon>
        <taxon>Actinomycetota</taxon>
        <taxon>Actinomycetes</taxon>
        <taxon>Mycobacteriales</taxon>
        <taxon>Nocardiaceae</taxon>
        <taxon>Nocardia</taxon>
    </lineage>
</organism>
<dbReference type="AlphaFoldDB" id="A0A931IG09"/>
<dbReference type="GO" id="GO:0005576">
    <property type="term" value="C:extracellular region"/>
    <property type="evidence" value="ECO:0007669"/>
    <property type="project" value="TreeGrafter"/>
</dbReference>
<reference evidence="3" key="1">
    <citation type="submission" date="2020-11" db="EMBL/GenBank/DDBJ databases">
        <title>Nocardia NEAU-351.nov., a novel actinomycete isolated from the cow dung.</title>
        <authorList>
            <person name="Zhang X."/>
        </authorList>
    </citation>
    <scope>NUCLEOTIDE SEQUENCE</scope>
    <source>
        <strain evidence="3">NEAU-351</strain>
    </source>
</reference>
<evidence type="ECO:0000259" key="1">
    <source>
        <dbReference type="Pfam" id="PF02470"/>
    </source>
</evidence>
<feature type="domain" description="Mammalian cell entry C-terminal" evidence="2">
    <location>
        <begin position="120"/>
        <end position="254"/>
    </location>
</feature>
<protein>
    <submittedName>
        <fullName evidence="3">MCE family protein</fullName>
    </submittedName>
</protein>
<dbReference type="Pfam" id="PF02470">
    <property type="entry name" value="MlaD"/>
    <property type="match status" value="1"/>
</dbReference>
<dbReference type="InterPro" id="IPR003399">
    <property type="entry name" value="Mce/MlaD"/>
</dbReference>
<accession>A0A931IG09</accession>
<keyword evidence="4" id="KW-1185">Reference proteome</keyword>
<dbReference type="RefSeq" id="WP_196152970.1">
    <property type="nucleotide sequence ID" value="NZ_JADMLG010000017.1"/>
</dbReference>
<gene>
    <name evidence="3" type="ORF">IT779_30740</name>
</gene>
<dbReference type="PANTHER" id="PTHR33371">
    <property type="entry name" value="INTERMEMBRANE PHOSPHOLIPID TRANSPORT SYSTEM BINDING PROTEIN MLAD-RELATED"/>
    <property type="match status" value="1"/>
</dbReference>
<dbReference type="Pfam" id="PF11887">
    <property type="entry name" value="Mce4_CUP1"/>
    <property type="match status" value="1"/>
</dbReference>
<dbReference type="GO" id="GO:0051701">
    <property type="term" value="P:biological process involved in interaction with host"/>
    <property type="evidence" value="ECO:0007669"/>
    <property type="project" value="TreeGrafter"/>
</dbReference>
<proteinExistence type="predicted"/>
<dbReference type="PANTHER" id="PTHR33371:SF17">
    <property type="entry name" value="MCE-FAMILY PROTEIN MCE1B"/>
    <property type="match status" value="1"/>
</dbReference>
<dbReference type="EMBL" id="JADMLG010000017">
    <property type="protein sequence ID" value="MBH0780656.1"/>
    <property type="molecule type" value="Genomic_DNA"/>
</dbReference>
<dbReference type="InterPro" id="IPR052336">
    <property type="entry name" value="MlaD_Phospholipid_Transporter"/>
</dbReference>
<feature type="domain" description="Mce/MlaD" evidence="1">
    <location>
        <begin position="36"/>
        <end position="108"/>
    </location>
</feature>
<dbReference type="InterPro" id="IPR024516">
    <property type="entry name" value="Mce_C"/>
</dbReference>
<evidence type="ECO:0000313" key="3">
    <source>
        <dbReference type="EMBL" id="MBH0780656.1"/>
    </source>
</evidence>
<evidence type="ECO:0000313" key="4">
    <source>
        <dbReference type="Proteomes" id="UP000655751"/>
    </source>
</evidence>
<evidence type="ECO:0000259" key="2">
    <source>
        <dbReference type="Pfam" id="PF11887"/>
    </source>
</evidence>
<name>A0A931IG09_9NOCA</name>
<dbReference type="Proteomes" id="UP000655751">
    <property type="component" value="Unassembled WGS sequence"/>
</dbReference>